<dbReference type="EMBL" id="MN740245">
    <property type="protein sequence ID" value="QHT95741.1"/>
    <property type="molecule type" value="Genomic_DNA"/>
</dbReference>
<dbReference type="AlphaFoldDB" id="A0A6C0IRA1"/>
<sequence>MDNSEFVFTQSTDENGNKIFIGGGYKIESYFLKAGQPIMTTFNDDQEEDLEKNTFSSIQDGGKKVTSPFENLAVPAGIFYVNQKIAKSDYAMETHYNDNHGMISEDIHDKLLALVQPSHNAKRNNHNKKTRKHITQLKDKKEEPAEKVSKKKKTRRRSK</sequence>
<organism evidence="2">
    <name type="scientific">viral metagenome</name>
    <dbReference type="NCBI Taxonomy" id="1070528"/>
    <lineage>
        <taxon>unclassified sequences</taxon>
        <taxon>metagenomes</taxon>
        <taxon>organismal metagenomes</taxon>
    </lineage>
</organism>
<name>A0A6C0IRA1_9ZZZZ</name>
<evidence type="ECO:0000256" key="1">
    <source>
        <dbReference type="SAM" id="MobiDB-lite"/>
    </source>
</evidence>
<proteinExistence type="predicted"/>
<feature type="compositionally biased region" description="Basic residues" evidence="1">
    <location>
        <begin position="149"/>
        <end position="159"/>
    </location>
</feature>
<feature type="compositionally biased region" description="Basic and acidic residues" evidence="1">
    <location>
        <begin position="136"/>
        <end position="148"/>
    </location>
</feature>
<feature type="region of interest" description="Disordered" evidence="1">
    <location>
        <begin position="119"/>
        <end position="159"/>
    </location>
</feature>
<feature type="compositionally biased region" description="Basic residues" evidence="1">
    <location>
        <begin position="120"/>
        <end position="135"/>
    </location>
</feature>
<reference evidence="2" key="1">
    <citation type="journal article" date="2020" name="Nature">
        <title>Giant virus diversity and host interactions through global metagenomics.</title>
        <authorList>
            <person name="Schulz F."/>
            <person name="Roux S."/>
            <person name="Paez-Espino D."/>
            <person name="Jungbluth S."/>
            <person name="Walsh D.A."/>
            <person name="Denef V.J."/>
            <person name="McMahon K.D."/>
            <person name="Konstantinidis K.T."/>
            <person name="Eloe-Fadrosh E.A."/>
            <person name="Kyrpides N.C."/>
            <person name="Woyke T."/>
        </authorList>
    </citation>
    <scope>NUCLEOTIDE SEQUENCE</scope>
    <source>
        <strain evidence="2">GVMAG-M-3300024301-20</strain>
    </source>
</reference>
<evidence type="ECO:0000313" key="2">
    <source>
        <dbReference type="EMBL" id="QHT95741.1"/>
    </source>
</evidence>
<protein>
    <submittedName>
        <fullName evidence="2">Uncharacterized protein</fullName>
    </submittedName>
</protein>
<accession>A0A6C0IRA1</accession>